<protein>
    <submittedName>
        <fullName evidence="1">Uncharacterized protein</fullName>
    </submittedName>
</protein>
<name>A0A8D8LMX1_9HEMI</name>
<proteinExistence type="predicted"/>
<organism evidence="1">
    <name type="scientific">Cacopsylla melanoneura</name>
    <dbReference type="NCBI Taxonomy" id="428564"/>
    <lineage>
        <taxon>Eukaryota</taxon>
        <taxon>Metazoa</taxon>
        <taxon>Ecdysozoa</taxon>
        <taxon>Arthropoda</taxon>
        <taxon>Hexapoda</taxon>
        <taxon>Insecta</taxon>
        <taxon>Pterygota</taxon>
        <taxon>Neoptera</taxon>
        <taxon>Paraneoptera</taxon>
        <taxon>Hemiptera</taxon>
        <taxon>Sternorrhyncha</taxon>
        <taxon>Psylloidea</taxon>
        <taxon>Psyllidae</taxon>
        <taxon>Psyllinae</taxon>
        <taxon>Cacopsylla</taxon>
    </lineage>
</organism>
<dbReference type="EMBL" id="HBUF01175865">
    <property type="protein sequence ID" value="CAG6653993.1"/>
    <property type="molecule type" value="Transcribed_RNA"/>
</dbReference>
<dbReference type="EMBL" id="HBUF01026549">
    <property type="protein sequence ID" value="CAG6613086.1"/>
    <property type="molecule type" value="Transcribed_RNA"/>
</dbReference>
<reference evidence="1" key="1">
    <citation type="submission" date="2021-05" db="EMBL/GenBank/DDBJ databases">
        <authorList>
            <person name="Alioto T."/>
            <person name="Alioto T."/>
            <person name="Gomez Garrido J."/>
        </authorList>
    </citation>
    <scope>NUCLEOTIDE SEQUENCE</scope>
</reference>
<dbReference type="EMBL" id="HBUF01175866">
    <property type="protein sequence ID" value="CAG6653995.1"/>
    <property type="molecule type" value="Transcribed_RNA"/>
</dbReference>
<evidence type="ECO:0000313" key="1">
    <source>
        <dbReference type="EMBL" id="CAG6613084.1"/>
    </source>
</evidence>
<dbReference type="EMBL" id="HBUF01175863">
    <property type="protein sequence ID" value="CAG6653989.1"/>
    <property type="molecule type" value="Transcribed_RNA"/>
</dbReference>
<sequence>MGANYFQHYYKLYEQRDNAGRNLSHNGSVYCQSYALWCRHTSCHWLVLCCCILCWVPMELVIHVSESGCGSVCQETAILQVCFWLYTRRWLLVICHESVWIRTHFRRMYRVLQGHLY</sequence>
<dbReference type="EMBL" id="HBUF01175864">
    <property type="protein sequence ID" value="CAG6653991.1"/>
    <property type="molecule type" value="Transcribed_RNA"/>
</dbReference>
<dbReference type="AlphaFoldDB" id="A0A8D8LMX1"/>
<dbReference type="EMBL" id="HBUF01368345">
    <property type="protein sequence ID" value="CAG6724820.1"/>
    <property type="molecule type" value="Transcribed_RNA"/>
</dbReference>
<dbReference type="EMBL" id="HBUF01368347">
    <property type="protein sequence ID" value="CAG6724824.1"/>
    <property type="molecule type" value="Transcribed_RNA"/>
</dbReference>
<dbReference type="EMBL" id="HBUF01026548">
    <property type="protein sequence ID" value="CAG6613084.1"/>
    <property type="molecule type" value="Transcribed_RNA"/>
</dbReference>
<accession>A0A8D8LMX1</accession>
<dbReference type="EMBL" id="HBUF01368346">
    <property type="protein sequence ID" value="CAG6724822.1"/>
    <property type="molecule type" value="Transcribed_RNA"/>
</dbReference>